<dbReference type="OrthoDB" id="9780267at2"/>
<dbReference type="RefSeq" id="WP_142660268.1">
    <property type="nucleotide sequence ID" value="NZ_CABFVA020000075.1"/>
</dbReference>
<evidence type="ECO:0000313" key="2">
    <source>
        <dbReference type="EMBL" id="VVM06834.1"/>
    </source>
</evidence>
<keyword evidence="3" id="KW-1185">Reference proteome</keyword>
<dbReference type="Pfam" id="PF04367">
    <property type="entry name" value="DUF502"/>
    <property type="match status" value="1"/>
</dbReference>
<protein>
    <recommendedName>
        <fullName evidence="4">DUF502 domain-containing protein</fullName>
    </recommendedName>
</protein>
<keyword evidence="1" id="KW-0812">Transmembrane</keyword>
<sequence length="233" mass="24647">MGKIVLSSERASGSATTGAWLRGKFLGGLFVLLPAVLTLWVLQLVYGIVNRPADAFLVLLVKAHLLPGSTFILQHLGGHIPGAGFVISLLVVLFVGIAAGNFVGSSLLRAVERVVERVPLVSLVYGTAKQTVDALRNLGGSDTKTFQSSPVVYVSLSEPGPRLLGFVTGRTEAKSGDQPLCTVFIPTCPTPFSGFLVVVPEAALATAPEFSYEDVLKLCFSYGLISRRSSQIS</sequence>
<accession>A0A5E6MN40</accession>
<feature type="transmembrane region" description="Helical" evidence="1">
    <location>
        <begin position="82"/>
        <end position="103"/>
    </location>
</feature>
<gene>
    <name evidence="2" type="ORF">MAMT_01423</name>
</gene>
<evidence type="ECO:0000313" key="3">
    <source>
        <dbReference type="Proteomes" id="UP000334923"/>
    </source>
</evidence>
<keyword evidence="1" id="KW-0472">Membrane</keyword>
<evidence type="ECO:0008006" key="4">
    <source>
        <dbReference type="Google" id="ProtNLM"/>
    </source>
</evidence>
<organism evidence="2 3">
    <name type="scientific">Methylacidimicrobium tartarophylax</name>
    <dbReference type="NCBI Taxonomy" id="1041768"/>
    <lineage>
        <taxon>Bacteria</taxon>
        <taxon>Pseudomonadati</taxon>
        <taxon>Verrucomicrobiota</taxon>
        <taxon>Methylacidimicrobium</taxon>
    </lineage>
</organism>
<dbReference type="AlphaFoldDB" id="A0A5E6MN40"/>
<feature type="transmembrane region" description="Helical" evidence="1">
    <location>
        <begin position="25"/>
        <end position="49"/>
    </location>
</feature>
<dbReference type="PANTHER" id="PTHR31876">
    <property type="entry name" value="COV-LIKE PROTEIN 1"/>
    <property type="match status" value="1"/>
</dbReference>
<dbReference type="InterPro" id="IPR007462">
    <property type="entry name" value="COV1-like"/>
</dbReference>
<reference evidence="2 3" key="1">
    <citation type="submission" date="2019-09" db="EMBL/GenBank/DDBJ databases">
        <authorList>
            <person name="Cremers G."/>
        </authorList>
    </citation>
    <scope>NUCLEOTIDE SEQUENCE [LARGE SCALE GENOMIC DNA]</scope>
    <source>
        <strain evidence="2">4A</strain>
    </source>
</reference>
<keyword evidence="1" id="KW-1133">Transmembrane helix</keyword>
<dbReference type="PANTHER" id="PTHR31876:SF26">
    <property type="entry name" value="PROTEIN LIKE COV 2"/>
    <property type="match status" value="1"/>
</dbReference>
<evidence type="ECO:0000256" key="1">
    <source>
        <dbReference type="SAM" id="Phobius"/>
    </source>
</evidence>
<dbReference type="Proteomes" id="UP000334923">
    <property type="component" value="Unassembled WGS sequence"/>
</dbReference>
<name>A0A5E6MN40_9BACT</name>
<feature type="transmembrane region" description="Helical" evidence="1">
    <location>
        <begin position="56"/>
        <end position="76"/>
    </location>
</feature>
<proteinExistence type="predicted"/>
<dbReference type="EMBL" id="CABFVA020000075">
    <property type="protein sequence ID" value="VVM06834.1"/>
    <property type="molecule type" value="Genomic_DNA"/>
</dbReference>